<feature type="transmembrane region" description="Helical" evidence="6">
    <location>
        <begin position="293"/>
        <end position="310"/>
    </location>
</feature>
<feature type="transmembrane region" description="Helical" evidence="6">
    <location>
        <begin position="216"/>
        <end position="238"/>
    </location>
</feature>
<dbReference type="GO" id="GO:0005886">
    <property type="term" value="C:plasma membrane"/>
    <property type="evidence" value="ECO:0007669"/>
    <property type="project" value="UniProtKB-SubCell"/>
</dbReference>
<feature type="transmembrane region" description="Helical" evidence="6">
    <location>
        <begin position="174"/>
        <end position="195"/>
    </location>
</feature>
<feature type="transmembrane region" description="Helical" evidence="6">
    <location>
        <begin position="113"/>
        <end position="137"/>
    </location>
</feature>
<dbReference type="CDD" id="cd13128">
    <property type="entry name" value="MATE_Wzx_like"/>
    <property type="match status" value="1"/>
</dbReference>
<feature type="transmembrane region" description="Helical" evidence="6">
    <location>
        <begin position="83"/>
        <end position="107"/>
    </location>
</feature>
<keyword evidence="5 6" id="KW-0472">Membrane</keyword>
<dbReference type="InterPro" id="IPR050833">
    <property type="entry name" value="Poly_Biosynth_Transport"/>
</dbReference>
<evidence type="ECO:0000256" key="4">
    <source>
        <dbReference type="ARBA" id="ARBA00022989"/>
    </source>
</evidence>
<dbReference type="InterPro" id="IPR002797">
    <property type="entry name" value="Polysacc_synth"/>
</dbReference>
<dbReference type="EMBL" id="NJBN01000002">
    <property type="protein sequence ID" value="TKJ41584.1"/>
    <property type="molecule type" value="Genomic_DNA"/>
</dbReference>
<name>A0A532V2Y8_UNCL8</name>
<sequence length="495" mass="55339">MTRLDSILRNTLFSFIGRGIDVIVTFALAVVLARYLGPEGMGEYTYIIAFVAIFVPFIDLGLDHILIREIARHRDSARKYVGAALLLKMLIILVLLPAGMIATWIVGDASVSNWAVFLCFAGTLILREIPTVVGYAVFLSYERMEYRALVTLLFQIVKLVLTIGVILMGGSIVAIFGAALLAEAFQGAAALYLVVRKFIKPRLVFDPKLWKHYVKESLPIGIAFAFNNLYFQVDILILKHFRTAEETGWFGVPFRVVTTLFSVLIPVIWVLLPHLTRAARNSIEQLHEEGQGYLKAIFVMTAGITIYLGMESQDLVVNLFGSEYLPSAAVMAFISPVIVFHAFSYFFDLTLTAVGKQKLIMIGAGSVFLVKLIVDLILVPRYGIMGAAIGTLAADVACFAIMFYLTKKHVTSFGFLRIMIKPFMAALCAGVVLWFVRVWPFYISFLIFCGSYIIFIWLFRVISPSQMTAIREMRWGMLKESGISREDSEGSEDIE</sequence>
<dbReference type="Proteomes" id="UP000319619">
    <property type="component" value="Unassembled WGS sequence"/>
</dbReference>
<keyword evidence="2" id="KW-1003">Cell membrane</keyword>
<feature type="transmembrane region" description="Helical" evidence="6">
    <location>
        <begin position="44"/>
        <end position="62"/>
    </location>
</feature>
<organism evidence="7 8">
    <name type="scientific">candidate division LCP-89 bacterium B3_LCP</name>
    <dbReference type="NCBI Taxonomy" id="2012998"/>
    <lineage>
        <taxon>Bacteria</taxon>
        <taxon>Pseudomonadati</taxon>
        <taxon>Bacteria division LCP-89</taxon>
    </lineage>
</organism>
<evidence type="ECO:0000313" key="7">
    <source>
        <dbReference type="EMBL" id="TKJ41584.1"/>
    </source>
</evidence>
<feature type="transmembrane region" description="Helical" evidence="6">
    <location>
        <begin position="149"/>
        <end position="168"/>
    </location>
</feature>
<dbReference type="Pfam" id="PF01943">
    <property type="entry name" value="Polysacc_synt"/>
    <property type="match status" value="1"/>
</dbReference>
<evidence type="ECO:0000256" key="6">
    <source>
        <dbReference type="SAM" id="Phobius"/>
    </source>
</evidence>
<comment type="caution">
    <text evidence="7">The sequence shown here is derived from an EMBL/GenBank/DDBJ whole genome shotgun (WGS) entry which is preliminary data.</text>
</comment>
<feature type="transmembrane region" description="Helical" evidence="6">
    <location>
        <begin position="330"/>
        <end position="347"/>
    </location>
</feature>
<keyword evidence="4 6" id="KW-1133">Transmembrane helix</keyword>
<dbReference type="AlphaFoldDB" id="A0A532V2Y8"/>
<feature type="transmembrane region" description="Helical" evidence="6">
    <location>
        <begin position="359"/>
        <end position="378"/>
    </location>
</feature>
<evidence type="ECO:0000256" key="1">
    <source>
        <dbReference type="ARBA" id="ARBA00004651"/>
    </source>
</evidence>
<dbReference type="PANTHER" id="PTHR30250:SF11">
    <property type="entry name" value="O-ANTIGEN TRANSPORTER-RELATED"/>
    <property type="match status" value="1"/>
</dbReference>
<evidence type="ECO:0000256" key="3">
    <source>
        <dbReference type="ARBA" id="ARBA00022692"/>
    </source>
</evidence>
<evidence type="ECO:0000256" key="2">
    <source>
        <dbReference type="ARBA" id="ARBA00022475"/>
    </source>
</evidence>
<comment type="subcellular location">
    <subcellularLocation>
        <location evidence="1">Cell membrane</location>
        <topology evidence="1">Multi-pass membrane protein</topology>
    </subcellularLocation>
</comment>
<feature type="transmembrane region" description="Helical" evidence="6">
    <location>
        <begin position="384"/>
        <end position="406"/>
    </location>
</feature>
<accession>A0A532V2Y8</accession>
<proteinExistence type="predicted"/>
<feature type="transmembrane region" description="Helical" evidence="6">
    <location>
        <begin position="418"/>
        <end position="436"/>
    </location>
</feature>
<reference evidence="7 8" key="1">
    <citation type="submission" date="2017-06" db="EMBL/GenBank/DDBJ databases">
        <title>Novel microbial phyla capable of carbon fixation and sulfur reduction in deep-sea sediments.</title>
        <authorList>
            <person name="Huang J."/>
            <person name="Baker B."/>
            <person name="Wang Y."/>
        </authorList>
    </citation>
    <scope>NUCLEOTIDE SEQUENCE [LARGE SCALE GENOMIC DNA]</scope>
    <source>
        <strain evidence="7">B3_LCP</strain>
    </source>
</reference>
<feature type="transmembrane region" description="Helical" evidence="6">
    <location>
        <begin position="12"/>
        <end position="32"/>
    </location>
</feature>
<feature type="transmembrane region" description="Helical" evidence="6">
    <location>
        <begin position="250"/>
        <end position="272"/>
    </location>
</feature>
<protein>
    <submittedName>
        <fullName evidence="7">Uncharacterized protein</fullName>
    </submittedName>
</protein>
<feature type="transmembrane region" description="Helical" evidence="6">
    <location>
        <begin position="442"/>
        <end position="462"/>
    </location>
</feature>
<dbReference type="PANTHER" id="PTHR30250">
    <property type="entry name" value="PST FAMILY PREDICTED COLANIC ACID TRANSPORTER"/>
    <property type="match status" value="1"/>
</dbReference>
<evidence type="ECO:0000313" key="8">
    <source>
        <dbReference type="Proteomes" id="UP000319619"/>
    </source>
</evidence>
<keyword evidence="3 6" id="KW-0812">Transmembrane</keyword>
<evidence type="ECO:0000256" key="5">
    <source>
        <dbReference type="ARBA" id="ARBA00023136"/>
    </source>
</evidence>
<gene>
    <name evidence="7" type="ORF">CEE37_03195</name>
</gene>